<organism evidence="2 3">
    <name type="scientific">Dyadobacter luticola</name>
    <dbReference type="NCBI Taxonomy" id="1979387"/>
    <lineage>
        <taxon>Bacteria</taxon>
        <taxon>Pseudomonadati</taxon>
        <taxon>Bacteroidota</taxon>
        <taxon>Cytophagia</taxon>
        <taxon>Cytophagales</taxon>
        <taxon>Spirosomataceae</taxon>
        <taxon>Dyadobacter</taxon>
    </lineage>
</organism>
<reference evidence="2 3" key="1">
    <citation type="submission" date="2019-05" db="EMBL/GenBank/DDBJ databases">
        <authorList>
            <person name="Qu J.-H."/>
        </authorList>
    </citation>
    <scope>NUCLEOTIDE SEQUENCE [LARGE SCALE GENOMIC DNA]</scope>
    <source>
        <strain evidence="2 3">T17</strain>
    </source>
</reference>
<comment type="caution">
    <text evidence="2">The sequence shown here is derived from an EMBL/GenBank/DDBJ whole genome shotgun (WGS) entry which is preliminary data.</text>
</comment>
<dbReference type="EMBL" id="VCEJ01000002">
    <property type="protein sequence ID" value="TLV03725.1"/>
    <property type="molecule type" value="Genomic_DNA"/>
</dbReference>
<protein>
    <submittedName>
        <fullName evidence="2">DUF2384 domain-containing protein</fullName>
    </submittedName>
</protein>
<proteinExistence type="predicted"/>
<name>A0A5R9L657_9BACT</name>
<gene>
    <name evidence="2" type="ORF">FEN17_09035</name>
</gene>
<dbReference type="InterPro" id="IPR024467">
    <property type="entry name" value="Xre/MbcA/ParS-like_toxin-bd"/>
</dbReference>
<sequence>MSTMKAIQQKRVWNDDAGEVRSDISLEKFVWQILGAETFIPSEPTSSLDLLEASLLGVNKLALLSLADVMEIPMKDMAGLLNLSYKTLSRKNESDPFDSVVSSQSIEIANTVAHGIKVFEDEYKFRRWLHKENRALRGKRPFDLLKTPTGIRMVNQILGRIDEGVYS</sequence>
<dbReference type="Pfam" id="PF09722">
    <property type="entry name" value="Xre_MbcA_ParS_C"/>
    <property type="match status" value="1"/>
</dbReference>
<dbReference type="OrthoDB" id="5770459at2"/>
<evidence type="ECO:0000259" key="1">
    <source>
        <dbReference type="Pfam" id="PF09722"/>
    </source>
</evidence>
<dbReference type="Proteomes" id="UP000306402">
    <property type="component" value="Unassembled WGS sequence"/>
</dbReference>
<feature type="domain" description="Antitoxin Xre/MbcA/ParS-like toxin-binding" evidence="1">
    <location>
        <begin position="117"/>
        <end position="164"/>
    </location>
</feature>
<evidence type="ECO:0000313" key="2">
    <source>
        <dbReference type="EMBL" id="TLV03725.1"/>
    </source>
</evidence>
<keyword evidence="3" id="KW-1185">Reference proteome</keyword>
<accession>A0A5R9L657</accession>
<evidence type="ECO:0000313" key="3">
    <source>
        <dbReference type="Proteomes" id="UP000306402"/>
    </source>
</evidence>
<dbReference type="AlphaFoldDB" id="A0A5R9L657"/>